<dbReference type="Proteomes" id="UP000824236">
    <property type="component" value="Unassembled WGS sequence"/>
</dbReference>
<name>A0A9E2KF46_9BACE</name>
<keyword evidence="1" id="KW-0732">Signal</keyword>
<proteinExistence type="predicted"/>
<accession>A0A9E2KF46</accession>
<organism evidence="2 3">
    <name type="scientific">Candidatus Bacteroides intestinipullorum</name>
    <dbReference type="NCBI Taxonomy" id="2838471"/>
    <lineage>
        <taxon>Bacteria</taxon>
        <taxon>Pseudomonadati</taxon>
        <taxon>Bacteroidota</taxon>
        <taxon>Bacteroidia</taxon>
        <taxon>Bacteroidales</taxon>
        <taxon>Bacteroidaceae</taxon>
        <taxon>Bacteroides</taxon>
    </lineage>
</organism>
<dbReference type="EMBL" id="JAHLFO010000045">
    <property type="protein sequence ID" value="MBU3813653.1"/>
    <property type="molecule type" value="Genomic_DNA"/>
</dbReference>
<reference evidence="2" key="2">
    <citation type="submission" date="2021-04" db="EMBL/GenBank/DDBJ databases">
        <authorList>
            <person name="Gilroy R."/>
        </authorList>
    </citation>
    <scope>NUCLEOTIDE SEQUENCE</scope>
    <source>
        <strain evidence="2">B3-3758</strain>
    </source>
</reference>
<dbReference type="AlphaFoldDB" id="A0A9E2KF46"/>
<sequence length="63" mass="7104">MKKLLLGLFLLVPFLAFAEKKTNDDCARFQCFIACGQVYMVPADVPAEEILKMMDEIESNCNS</sequence>
<comment type="caution">
    <text evidence="2">The sequence shown here is derived from an EMBL/GenBank/DDBJ whole genome shotgun (WGS) entry which is preliminary data.</text>
</comment>
<protein>
    <submittedName>
        <fullName evidence="2">Uncharacterized protein</fullName>
    </submittedName>
</protein>
<feature type="signal peptide" evidence="1">
    <location>
        <begin position="1"/>
        <end position="18"/>
    </location>
</feature>
<feature type="chain" id="PRO_5039205178" evidence="1">
    <location>
        <begin position="19"/>
        <end position="63"/>
    </location>
</feature>
<evidence type="ECO:0000313" key="3">
    <source>
        <dbReference type="Proteomes" id="UP000824236"/>
    </source>
</evidence>
<gene>
    <name evidence="2" type="ORF">H9791_03990</name>
</gene>
<evidence type="ECO:0000256" key="1">
    <source>
        <dbReference type="SAM" id="SignalP"/>
    </source>
</evidence>
<reference evidence="2" key="1">
    <citation type="journal article" date="2021" name="PeerJ">
        <title>Extensive microbial diversity within the chicken gut microbiome revealed by metagenomics and culture.</title>
        <authorList>
            <person name="Gilroy R."/>
            <person name="Ravi A."/>
            <person name="Getino M."/>
            <person name="Pursley I."/>
            <person name="Horton D.L."/>
            <person name="Alikhan N.F."/>
            <person name="Baker D."/>
            <person name="Gharbi K."/>
            <person name="Hall N."/>
            <person name="Watson M."/>
            <person name="Adriaenssens E.M."/>
            <person name="Foster-Nyarko E."/>
            <person name="Jarju S."/>
            <person name="Secka A."/>
            <person name="Antonio M."/>
            <person name="Oren A."/>
            <person name="Chaudhuri R.R."/>
            <person name="La Ragione R."/>
            <person name="Hildebrand F."/>
            <person name="Pallen M.J."/>
        </authorList>
    </citation>
    <scope>NUCLEOTIDE SEQUENCE</scope>
    <source>
        <strain evidence="2">B3-3758</strain>
    </source>
</reference>
<evidence type="ECO:0000313" key="2">
    <source>
        <dbReference type="EMBL" id="MBU3813653.1"/>
    </source>
</evidence>